<accession>A0ABQ1V412</accession>
<protein>
    <submittedName>
        <fullName evidence="2">Uncharacterized protein</fullName>
    </submittedName>
</protein>
<reference evidence="3" key="1">
    <citation type="journal article" date="2019" name="Int. J. Syst. Evol. Microbiol.">
        <title>The Global Catalogue of Microorganisms (GCM) 10K type strain sequencing project: providing services to taxonomists for standard genome sequencing and annotation.</title>
        <authorList>
            <consortium name="The Broad Institute Genomics Platform"/>
            <consortium name="The Broad Institute Genome Sequencing Center for Infectious Disease"/>
            <person name="Wu L."/>
            <person name="Ma J."/>
        </authorList>
    </citation>
    <scope>NUCLEOTIDE SEQUENCE [LARGE SCALE GENOMIC DNA]</scope>
    <source>
        <strain evidence="3">CCM 7855</strain>
    </source>
</reference>
<keyword evidence="1" id="KW-0812">Transmembrane</keyword>
<keyword evidence="1" id="KW-1133">Transmembrane helix</keyword>
<organism evidence="2 3">
    <name type="scientific">Williamsia phyllosphaerae</name>
    <dbReference type="NCBI Taxonomy" id="885042"/>
    <lineage>
        <taxon>Bacteria</taxon>
        <taxon>Bacillati</taxon>
        <taxon>Actinomycetota</taxon>
        <taxon>Actinomycetes</taxon>
        <taxon>Mycobacteriales</taxon>
        <taxon>Nocardiaceae</taxon>
        <taxon>Williamsia</taxon>
    </lineage>
</organism>
<dbReference type="Proteomes" id="UP000632454">
    <property type="component" value="Unassembled WGS sequence"/>
</dbReference>
<keyword evidence="3" id="KW-1185">Reference proteome</keyword>
<dbReference type="EMBL" id="BMCS01000002">
    <property type="protein sequence ID" value="GGF37749.1"/>
    <property type="molecule type" value="Genomic_DNA"/>
</dbReference>
<evidence type="ECO:0000256" key="1">
    <source>
        <dbReference type="SAM" id="Phobius"/>
    </source>
</evidence>
<sequence length="60" mass="6535">MHSGRSDLRYIWSLGVAWITVTVERVRLVLRVLLRLLLVAPTGVATFPLTTVGGSAMLNG</sequence>
<feature type="transmembrane region" description="Helical" evidence="1">
    <location>
        <begin position="32"/>
        <end position="58"/>
    </location>
</feature>
<evidence type="ECO:0000313" key="2">
    <source>
        <dbReference type="EMBL" id="GGF37749.1"/>
    </source>
</evidence>
<name>A0ABQ1V412_9NOCA</name>
<keyword evidence="1" id="KW-0472">Membrane</keyword>
<gene>
    <name evidence="2" type="ORF">GCM10007298_36890</name>
</gene>
<proteinExistence type="predicted"/>
<evidence type="ECO:0000313" key="3">
    <source>
        <dbReference type="Proteomes" id="UP000632454"/>
    </source>
</evidence>
<comment type="caution">
    <text evidence="2">The sequence shown here is derived from an EMBL/GenBank/DDBJ whole genome shotgun (WGS) entry which is preliminary data.</text>
</comment>